<organism evidence="1 2">
    <name type="scientific">Fusarium decemcellulare</name>
    <dbReference type="NCBI Taxonomy" id="57161"/>
    <lineage>
        <taxon>Eukaryota</taxon>
        <taxon>Fungi</taxon>
        <taxon>Dikarya</taxon>
        <taxon>Ascomycota</taxon>
        <taxon>Pezizomycotina</taxon>
        <taxon>Sordariomycetes</taxon>
        <taxon>Hypocreomycetidae</taxon>
        <taxon>Hypocreales</taxon>
        <taxon>Nectriaceae</taxon>
        <taxon>Fusarium</taxon>
        <taxon>Fusarium decemcellulare species complex</taxon>
    </lineage>
</organism>
<keyword evidence="2" id="KW-1185">Reference proteome</keyword>
<gene>
    <name evidence="1" type="ORF">NM208_g6801</name>
</gene>
<comment type="caution">
    <text evidence="1">The sequence shown here is derived from an EMBL/GenBank/DDBJ whole genome shotgun (WGS) entry which is preliminary data.</text>
</comment>
<reference evidence="1" key="1">
    <citation type="submission" date="2022-08" db="EMBL/GenBank/DDBJ databases">
        <title>Genome Sequence of Fusarium decemcellulare.</title>
        <authorList>
            <person name="Buettner E."/>
        </authorList>
    </citation>
    <scope>NUCLEOTIDE SEQUENCE</scope>
    <source>
        <strain evidence="1">Babe19</strain>
    </source>
</reference>
<protein>
    <submittedName>
        <fullName evidence="1">Uncharacterized protein</fullName>
    </submittedName>
</protein>
<dbReference type="EMBL" id="JANRMS010000655">
    <property type="protein sequence ID" value="KAJ3536265.1"/>
    <property type="molecule type" value="Genomic_DNA"/>
</dbReference>
<proteinExistence type="predicted"/>
<name>A0ACC1SBU9_9HYPO</name>
<sequence>MLLSTHLYRRLAVVSYLFVLGKCDSSSESFRERCLNFTPQKLINNSTLTRLEYILDGTSINLSDNVESCNRSSQTVSTNLCRVALQIPTSTRSSISFELWLPDKWEGSRYLATGNGGVDGCIKYEDLAYGTNNGFASMGTNNGHNGTTGESFFKNPDIVEDFSYRALHTGTKSAKVLIEKFYGEQPEYSYYIGCSLGGRMGIKAAEAFPQDYDGIVAGSPAVDFNNLQGQRAMFYPITGPIGSTDFISADTWKGLIHDEVLRQCDHLDGVLDGIIEIPNRCFFNPWTLLCQGNKSTGCLNFAQVRQLQEIYAPYTYADGKLIFPRMNPGNEEQAVQKLLAGKPFSYSQDWFRYVVLNDPNWDAINYNRDLVRRAEKLNPFNIRTYPETLPAFKKRGGKILSYHGGQDNQITQFNTERFWERMSSTDHELQSYFRYFPISGMFHCNGGPGAWAVGQSGGYASAGIPFDPKRNVLAAIVAWVEEGREPEGLTGTKFVNDSYAQGIDFQRDHCLYPKAQTYVGGDPELPSSWKCIS</sequence>
<dbReference type="Proteomes" id="UP001148629">
    <property type="component" value="Unassembled WGS sequence"/>
</dbReference>
<evidence type="ECO:0000313" key="2">
    <source>
        <dbReference type="Proteomes" id="UP001148629"/>
    </source>
</evidence>
<accession>A0ACC1SBU9</accession>
<evidence type="ECO:0000313" key="1">
    <source>
        <dbReference type="EMBL" id="KAJ3536265.1"/>
    </source>
</evidence>